<dbReference type="NCBIfam" id="TIGR01082">
    <property type="entry name" value="murC"/>
    <property type="match status" value="1"/>
</dbReference>
<dbReference type="InterPro" id="IPR036565">
    <property type="entry name" value="Mur-like_cat_sf"/>
</dbReference>
<protein>
    <recommendedName>
        <fullName evidence="3 14">UDP-N-acetylmuramate--L-alanine ligase</fullName>
        <ecNumber evidence="3 14">6.3.2.8</ecNumber>
    </recommendedName>
</protein>
<dbReference type="Gene3D" id="3.40.50.720">
    <property type="entry name" value="NAD(P)-binding Rossmann-like Domain"/>
    <property type="match status" value="1"/>
</dbReference>
<evidence type="ECO:0000256" key="3">
    <source>
        <dbReference type="ARBA" id="ARBA00012211"/>
    </source>
</evidence>
<keyword evidence="6" id="KW-0132">Cell division</keyword>
<comment type="pathway">
    <text evidence="2">Cell wall biogenesis; peptidoglycan biosynthesis.</text>
</comment>
<keyword evidence="4" id="KW-0963">Cytoplasm</keyword>
<evidence type="ECO:0000256" key="8">
    <source>
        <dbReference type="ARBA" id="ARBA00022840"/>
    </source>
</evidence>
<dbReference type="InterPro" id="IPR036615">
    <property type="entry name" value="Mur_ligase_C_dom_sf"/>
</dbReference>
<keyword evidence="5 18" id="KW-0436">Ligase</keyword>
<keyword evidence="12" id="KW-0961">Cell wall biogenesis/degradation</keyword>
<evidence type="ECO:0000313" key="19">
    <source>
        <dbReference type="Proteomes" id="UP001230220"/>
    </source>
</evidence>
<sequence length="435" mass="49367">MYYFIGIKGSGMASLALILHDCGEEVSGSDIEKYIFTQKKLEEHQIPFFAFNKDNIKDGMTVIIGSSFDETNEEVKAAKDNPSVSTFTYAEFLGTLVDKYHSIAVSGTHGKTTTTGMLAHVFAQTRPTGYLIGDGTGVMPKGSKTFILEACEYQRRFLAYHPDYAIILNVELDHVDYYKSMDDYLLAFSQFTKNIKKGLAIFGDEENTRKLTIETPHLFYGVNDNNDVYATNIIEDEKGVSFTCVYKGEKFYDFKLPFYGIHLLYNALGVITIGIMNDMDPETLQDGLATFEGVDRRFNVEEVGDNVYIDDYAHHPTAIKLTIEAAKQKYPNKKVVAIFQPDRFSRIHYFIDMFNDAFKDADAVYLCPFPENAKKEEGIDIDINDLIKRVDGSKICNMKEEDIENLSAEGPAVYLFMSSKDIYKLKDHLKDFQNH</sequence>
<dbReference type="InterPro" id="IPR004101">
    <property type="entry name" value="Mur_ligase_C"/>
</dbReference>
<dbReference type="Pfam" id="PF02875">
    <property type="entry name" value="Mur_ligase_C"/>
    <property type="match status" value="1"/>
</dbReference>
<keyword evidence="19" id="KW-1185">Reference proteome</keyword>
<accession>A0ABU0E8R4</accession>
<dbReference type="Gene3D" id="3.90.190.20">
    <property type="entry name" value="Mur ligase, C-terminal domain"/>
    <property type="match status" value="1"/>
</dbReference>
<dbReference type="InterPro" id="IPR000713">
    <property type="entry name" value="Mur_ligase_N"/>
</dbReference>
<dbReference type="PANTHER" id="PTHR43445">
    <property type="entry name" value="UDP-N-ACETYLMURAMATE--L-ALANINE LIGASE-RELATED"/>
    <property type="match status" value="1"/>
</dbReference>
<evidence type="ECO:0000256" key="13">
    <source>
        <dbReference type="ARBA" id="ARBA00047833"/>
    </source>
</evidence>
<comment type="subcellular location">
    <subcellularLocation>
        <location evidence="1">Cytoplasm</location>
    </subcellularLocation>
</comment>
<dbReference type="InterPro" id="IPR050061">
    <property type="entry name" value="MurCDEF_pg_biosynth"/>
</dbReference>
<dbReference type="Gene3D" id="3.40.1190.10">
    <property type="entry name" value="Mur-like, catalytic domain"/>
    <property type="match status" value="1"/>
</dbReference>
<evidence type="ECO:0000256" key="1">
    <source>
        <dbReference type="ARBA" id="ARBA00004496"/>
    </source>
</evidence>
<keyword evidence="8" id="KW-0067">ATP-binding</keyword>
<dbReference type="EMBL" id="JAUSUR010000008">
    <property type="protein sequence ID" value="MDQ0362870.1"/>
    <property type="molecule type" value="Genomic_DNA"/>
</dbReference>
<evidence type="ECO:0000256" key="12">
    <source>
        <dbReference type="ARBA" id="ARBA00023316"/>
    </source>
</evidence>
<keyword evidence="11" id="KW-0131">Cell cycle</keyword>
<gene>
    <name evidence="18" type="ORF">J2S15_003631</name>
</gene>
<dbReference type="Proteomes" id="UP001230220">
    <property type="component" value="Unassembled WGS sequence"/>
</dbReference>
<dbReference type="SUPFAM" id="SSF53623">
    <property type="entry name" value="MurD-like peptide ligases, catalytic domain"/>
    <property type="match status" value="1"/>
</dbReference>
<dbReference type="SUPFAM" id="SSF53244">
    <property type="entry name" value="MurD-like peptide ligases, peptide-binding domain"/>
    <property type="match status" value="1"/>
</dbReference>
<dbReference type="EC" id="6.3.2.8" evidence="3 14"/>
<evidence type="ECO:0000256" key="6">
    <source>
        <dbReference type="ARBA" id="ARBA00022618"/>
    </source>
</evidence>
<comment type="caution">
    <text evidence="18">The sequence shown here is derived from an EMBL/GenBank/DDBJ whole genome shotgun (WGS) entry which is preliminary data.</text>
</comment>
<keyword evidence="9" id="KW-0133">Cell shape</keyword>
<evidence type="ECO:0000259" key="15">
    <source>
        <dbReference type="Pfam" id="PF01225"/>
    </source>
</evidence>
<evidence type="ECO:0000313" key="18">
    <source>
        <dbReference type="EMBL" id="MDQ0362870.1"/>
    </source>
</evidence>
<evidence type="ECO:0000256" key="11">
    <source>
        <dbReference type="ARBA" id="ARBA00023306"/>
    </source>
</evidence>
<feature type="domain" description="Mur ligase central" evidence="17">
    <location>
        <begin position="105"/>
        <end position="273"/>
    </location>
</feature>
<proteinExistence type="predicted"/>
<dbReference type="GO" id="GO:0008763">
    <property type="term" value="F:UDP-N-acetylmuramate-L-alanine ligase activity"/>
    <property type="evidence" value="ECO:0007669"/>
    <property type="project" value="UniProtKB-EC"/>
</dbReference>
<comment type="catalytic activity">
    <reaction evidence="13">
        <text>UDP-N-acetyl-alpha-D-muramate + L-alanine + ATP = UDP-N-acetyl-alpha-D-muramoyl-L-alanine + ADP + phosphate + H(+)</text>
        <dbReference type="Rhea" id="RHEA:23372"/>
        <dbReference type="ChEBI" id="CHEBI:15378"/>
        <dbReference type="ChEBI" id="CHEBI:30616"/>
        <dbReference type="ChEBI" id="CHEBI:43474"/>
        <dbReference type="ChEBI" id="CHEBI:57972"/>
        <dbReference type="ChEBI" id="CHEBI:70757"/>
        <dbReference type="ChEBI" id="CHEBI:83898"/>
        <dbReference type="ChEBI" id="CHEBI:456216"/>
        <dbReference type="EC" id="6.3.2.8"/>
    </reaction>
</comment>
<evidence type="ECO:0000256" key="7">
    <source>
        <dbReference type="ARBA" id="ARBA00022741"/>
    </source>
</evidence>
<keyword evidence="7" id="KW-0547">Nucleotide-binding</keyword>
<dbReference type="Pfam" id="PF08245">
    <property type="entry name" value="Mur_ligase_M"/>
    <property type="match status" value="1"/>
</dbReference>
<feature type="domain" description="Mur ligase C-terminal" evidence="16">
    <location>
        <begin position="296"/>
        <end position="376"/>
    </location>
</feature>
<dbReference type="RefSeq" id="WP_307411029.1">
    <property type="nucleotide sequence ID" value="NZ_JAUSUR010000008.1"/>
</dbReference>
<evidence type="ECO:0000259" key="16">
    <source>
        <dbReference type="Pfam" id="PF02875"/>
    </source>
</evidence>
<keyword evidence="10" id="KW-0573">Peptidoglycan synthesis</keyword>
<dbReference type="SUPFAM" id="SSF51984">
    <property type="entry name" value="MurCD N-terminal domain"/>
    <property type="match status" value="1"/>
</dbReference>
<evidence type="ECO:0000256" key="5">
    <source>
        <dbReference type="ARBA" id="ARBA00022598"/>
    </source>
</evidence>
<dbReference type="PANTHER" id="PTHR43445:SF3">
    <property type="entry name" value="UDP-N-ACETYLMURAMATE--L-ALANINE LIGASE"/>
    <property type="match status" value="1"/>
</dbReference>
<name>A0ABU0E8R4_9FIRM</name>
<feature type="domain" description="Mur ligase N-terminal catalytic" evidence="15">
    <location>
        <begin position="2"/>
        <end position="100"/>
    </location>
</feature>
<evidence type="ECO:0000256" key="9">
    <source>
        <dbReference type="ARBA" id="ARBA00022960"/>
    </source>
</evidence>
<dbReference type="InterPro" id="IPR013221">
    <property type="entry name" value="Mur_ligase_cen"/>
</dbReference>
<evidence type="ECO:0000259" key="17">
    <source>
        <dbReference type="Pfam" id="PF08245"/>
    </source>
</evidence>
<evidence type="ECO:0000256" key="10">
    <source>
        <dbReference type="ARBA" id="ARBA00022984"/>
    </source>
</evidence>
<reference evidence="18 19" key="1">
    <citation type="submission" date="2023-07" db="EMBL/GenBank/DDBJ databases">
        <title>Genomic Encyclopedia of Type Strains, Phase IV (KMG-IV): sequencing the most valuable type-strain genomes for metagenomic binning, comparative biology and taxonomic classification.</title>
        <authorList>
            <person name="Goeker M."/>
        </authorList>
    </citation>
    <scope>NUCLEOTIDE SEQUENCE [LARGE SCALE GENOMIC DNA]</scope>
    <source>
        <strain evidence="18 19">DSM 16784</strain>
    </source>
</reference>
<dbReference type="InterPro" id="IPR005758">
    <property type="entry name" value="UDP-N-AcMur_Ala_ligase_MurC"/>
</dbReference>
<evidence type="ECO:0000256" key="2">
    <source>
        <dbReference type="ARBA" id="ARBA00004752"/>
    </source>
</evidence>
<dbReference type="Pfam" id="PF01225">
    <property type="entry name" value="Mur_ligase"/>
    <property type="match status" value="1"/>
</dbReference>
<evidence type="ECO:0000256" key="14">
    <source>
        <dbReference type="NCBIfam" id="TIGR01082"/>
    </source>
</evidence>
<organism evidence="18 19">
    <name type="scientific">Breznakia pachnodae</name>
    <dbReference type="NCBI Taxonomy" id="265178"/>
    <lineage>
        <taxon>Bacteria</taxon>
        <taxon>Bacillati</taxon>
        <taxon>Bacillota</taxon>
        <taxon>Erysipelotrichia</taxon>
        <taxon>Erysipelotrichales</taxon>
        <taxon>Erysipelotrichaceae</taxon>
        <taxon>Breznakia</taxon>
    </lineage>
</organism>
<evidence type="ECO:0000256" key="4">
    <source>
        <dbReference type="ARBA" id="ARBA00022490"/>
    </source>
</evidence>